<dbReference type="RefSeq" id="WP_255865446.1">
    <property type="nucleotide sequence ID" value="NZ_CP104263.1"/>
</dbReference>
<feature type="transmembrane region" description="Helical" evidence="2">
    <location>
        <begin position="130"/>
        <end position="150"/>
    </location>
</feature>
<evidence type="ECO:0000256" key="1">
    <source>
        <dbReference type="SAM" id="MobiDB-lite"/>
    </source>
</evidence>
<evidence type="ECO:0000256" key="2">
    <source>
        <dbReference type="SAM" id="Phobius"/>
    </source>
</evidence>
<evidence type="ECO:0000313" key="4">
    <source>
        <dbReference type="Proteomes" id="UP001206924"/>
    </source>
</evidence>
<reference evidence="3 4" key="1">
    <citation type="submission" date="2022-07" db="EMBL/GenBank/DDBJ databases">
        <title>Novel species in genus Arthrobacter.</title>
        <authorList>
            <person name="Liu Y."/>
        </authorList>
    </citation>
    <scope>NUCLEOTIDE SEQUENCE [LARGE SCALE GENOMIC DNA]</scope>
    <source>
        <strain evidence="4">zg-Y859</strain>
    </source>
</reference>
<dbReference type="EMBL" id="JANFLP010000008">
    <property type="protein sequence ID" value="MCQ1949954.1"/>
    <property type="molecule type" value="Genomic_DNA"/>
</dbReference>
<organism evidence="3 4">
    <name type="scientific">Arthrobacter jinronghuae</name>
    <dbReference type="NCBI Taxonomy" id="2964609"/>
    <lineage>
        <taxon>Bacteria</taxon>
        <taxon>Bacillati</taxon>
        <taxon>Actinomycetota</taxon>
        <taxon>Actinomycetes</taxon>
        <taxon>Micrococcales</taxon>
        <taxon>Micrococcaceae</taxon>
        <taxon>Arthrobacter</taxon>
    </lineage>
</organism>
<evidence type="ECO:0000313" key="3">
    <source>
        <dbReference type="EMBL" id="MCQ1949954.1"/>
    </source>
</evidence>
<keyword evidence="2" id="KW-1133">Transmembrane helix</keyword>
<gene>
    <name evidence="3" type="ORF">NNX28_08450</name>
</gene>
<feature type="transmembrane region" description="Helical" evidence="2">
    <location>
        <begin position="77"/>
        <end position="96"/>
    </location>
</feature>
<comment type="caution">
    <text evidence="3">The sequence shown here is derived from an EMBL/GenBank/DDBJ whole genome shotgun (WGS) entry which is preliminary data.</text>
</comment>
<keyword evidence="2" id="KW-0472">Membrane</keyword>
<feature type="region of interest" description="Disordered" evidence="1">
    <location>
        <begin position="1"/>
        <end position="71"/>
    </location>
</feature>
<accession>A0ABT1NQE4</accession>
<dbReference type="Proteomes" id="UP001206924">
    <property type="component" value="Unassembled WGS sequence"/>
</dbReference>
<proteinExistence type="predicted"/>
<name>A0ABT1NQE4_9MICC</name>
<keyword evidence="4" id="KW-1185">Reference proteome</keyword>
<protein>
    <submittedName>
        <fullName evidence="3">Uncharacterized protein</fullName>
    </submittedName>
</protein>
<keyword evidence="2" id="KW-0812">Transmembrane</keyword>
<sequence length="156" mass="16591">MGTRRSISKSDYRLYSRPMPGESTDWVEVVSDGGEPPQASSLTARTGAEFSDADRGGATAEGPVDTAAAPRSRSNPYLWAAWAVVAMMLVLGLIWLSGNLQITSAIYSGGSAVTSAQDVAVMNFQMMGVYLLPFGLAGALALLMLQAAGYRHERRD</sequence>